<dbReference type="PANTHER" id="PTHR45672:SF11">
    <property type="entry name" value="PROTEIN DISULFIDE-ISOMERASE C17H9.14C"/>
    <property type="match status" value="1"/>
</dbReference>
<sequence>MANGRIRTAVVGARNGALMREGPGLDTRMVCSLACGTNVMCADHRDLRRGSRTVERVRLVAPMEGWCSAKTLRFLDCQEIRLAPGFSVSSTHLAPATPDYAATLDKLRHDLARREEALLDLIAAGQQRRKKKKRCQRHHRHLSSRGGDATTTTKLSVYSSSSSSSSPPKSSSAYASSSPPSPFDLTPASSSRKVIPRSKSAYASSSPKPRSARDIAYSKKVVTSEPPRRHVIVLADTNFEAVTRAVHGDGVDWLVLFVAPWCTYCKRLEPIAQTICADLADTRVAQVDVTQSHGLAYRFGVRALPTILLFHHSSMFEFTGARTTPNLMAFATDGFRHHPACAVPPPDNDEPEPLEQQKVFLRTHLDHLQCGSQHFGLNPHSATPANDSTNLVLASLKLQKLARGFLARCKISYRSEAAPPHEKLSKEDKVVFDPPDLIQVAQDI</sequence>
<evidence type="ECO:0000259" key="2">
    <source>
        <dbReference type="PROSITE" id="PS51352"/>
    </source>
</evidence>
<reference evidence="3" key="1">
    <citation type="submission" date="2023-01" db="EMBL/GenBank/DDBJ databases">
        <title>Metagenome sequencing of chrysophaentin producing Chrysophaeum taylorii.</title>
        <authorList>
            <person name="Davison J."/>
            <person name="Bewley C."/>
        </authorList>
    </citation>
    <scope>NUCLEOTIDE SEQUENCE</scope>
    <source>
        <strain evidence="3">NIES-1699</strain>
    </source>
</reference>
<feature type="compositionally biased region" description="Low complexity" evidence="1">
    <location>
        <begin position="156"/>
        <end position="178"/>
    </location>
</feature>
<dbReference type="Proteomes" id="UP001230188">
    <property type="component" value="Unassembled WGS sequence"/>
</dbReference>
<proteinExistence type="predicted"/>
<dbReference type="PANTHER" id="PTHR45672">
    <property type="entry name" value="PROTEIN DISULFIDE-ISOMERASE C17H9.14C-RELATED"/>
    <property type="match status" value="1"/>
</dbReference>
<evidence type="ECO:0000313" key="3">
    <source>
        <dbReference type="EMBL" id="KAJ8601843.1"/>
    </source>
</evidence>
<name>A0AAD7XJM9_9STRA</name>
<dbReference type="InterPro" id="IPR013766">
    <property type="entry name" value="Thioredoxin_domain"/>
</dbReference>
<dbReference type="CDD" id="cd02961">
    <property type="entry name" value="PDI_a_family"/>
    <property type="match status" value="1"/>
</dbReference>
<keyword evidence="4" id="KW-1185">Reference proteome</keyword>
<accession>A0AAD7XJM9</accession>
<dbReference type="Gene3D" id="3.40.30.10">
    <property type="entry name" value="Glutaredoxin"/>
    <property type="match status" value="1"/>
</dbReference>
<dbReference type="Pfam" id="PF00085">
    <property type="entry name" value="Thioredoxin"/>
    <property type="match status" value="1"/>
</dbReference>
<evidence type="ECO:0000256" key="1">
    <source>
        <dbReference type="SAM" id="MobiDB-lite"/>
    </source>
</evidence>
<dbReference type="GO" id="GO:0005783">
    <property type="term" value="C:endoplasmic reticulum"/>
    <property type="evidence" value="ECO:0007669"/>
    <property type="project" value="TreeGrafter"/>
</dbReference>
<dbReference type="EMBL" id="JAQMWT010000398">
    <property type="protein sequence ID" value="KAJ8601843.1"/>
    <property type="molecule type" value="Genomic_DNA"/>
</dbReference>
<feature type="compositionally biased region" description="Basic residues" evidence="1">
    <location>
        <begin position="127"/>
        <end position="143"/>
    </location>
</feature>
<organism evidence="3 4">
    <name type="scientific">Chrysophaeum taylorii</name>
    <dbReference type="NCBI Taxonomy" id="2483200"/>
    <lineage>
        <taxon>Eukaryota</taxon>
        <taxon>Sar</taxon>
        <taxon>Stramenopiles</taxon>
        <taxon>Ochrophyta</taxon>
        <taxon>Pelagophyceae</taxon>
        <taxon>Pelagomonadales</taxon>
        <taxon>Pelagomonadaceae</taxon>
        <taxon>Chrysophaeum</taxon>
    </lineage>
</organism>
<feature type="domain" description="Thioredoxin" evidence="2">
    <location>
        <begin position="230"/>
        <end position="337"/>
    </location>
</feature>
<dbReference type="InterPro" id="IPR051063">
    <property type="entry name" value="PDI"/>
</dbReference>
<dbReference type="SUPFAM" id="SSF52833">
    <property type="entry name" value="Thioredoxin-like"/>
    <property type="match status" value="1"/>
</dbReference>
<dbReference type="PROSITE" id="PS50096">
    <property type="entry name" value="IQ"/>
    <property type="match status" value="1"/>
</dbReference>
<dbReference type="PROSITE" id="PS51352">
    <property type="entry name" value="THIOREDOXIN_2"/>
    <property type="match status" value="1"/>
</dbReference>
<dbReference type="AlphaFoldDB" id="A0AAD7XJM9"/>
<dbReference type="InterPro" id="IPR036249">
    <property type="entry name" value="Thioredoxin-like_sf"/>
</dbReference>
<dbReference type="GO" id="GO:0006457">
    <property type="term" value="P:protein folding"/>
    <property type="evidence" value="ECO:0007669"/>
    <property type="project" value="TreeGrafter"/>
</dbReference>
<protein>
    <recommendedName>
        <fullName evidence="2">Thioredoxin domain-containing protein</fullName>
    </recommendedName>
</protein>
<dbReference type="GO" id="GO:0003756">
    <property type="term" value="F:protein disulfide isomerase activity"/>
    <property type="evidence" value="ECO:0007669"/>
    <property type="project" value="TreeGrafter"/>
</dbReference>
<feature type="compositionally biased region" description="Low complexity" evidence="1">
    <location>
        <begin position="197"/>
        <end position="209"/>
    </location>
</feature>
<comment type="caution">
    <text evidence="3">The sequence shown here is derived from an EMBL/GenBank/DDBJ whole genome shotgun (WGS) entry which is preliminary data.</text>
</comment>
<evidence type="ECO:0000313" key="4">
    <source>
        <dbReference type="Proteomes" id="UP001230188"/>
    </source>
</evidence>
<feature type="region of interest" description="Disordered" evidence="1">
    <location>
        <begin position="124"/>
        <end position="220"/>
    </location>
</feature>
<gene>
    <name evidence="3" type="ORF">CTAYLR_002643</name>
</gene>